<dbReference type="Proteomes" id="UP000191116">
    <property type="component" value="Unassembled WGS sequence"/>
</dbReference>
<gene>
    <name evidence="1" type="ORF">CZ814_01242</name>
</gene>
<reference evidence="1 2" key="1">
    <citation type="submission" date="2017-02" db="EMBL/GenBank/DDBJ databases">
        <authorList>
            <person name="Peterson S.W."/>
        </authorList>
    </citation>
    <scope>NUCLEOTIDE SEQUENCE [LARGE SCALE GENOMIC DNA]</scope>
    <source>
        <strain evidence="1 2">CECT 9189</strain>
    </source>
</reference>
<protein>
    <recommendedName>
        <fullName evidence="3">DUF3319 domain-containing protein</fullName>
    </recommendedName>
</protein>
<dbReference type="AlphaFoldDB" id="A0A1T4R9J4"/>
<sequence>MTIKKRLFHRGYVIENSTGLTSDWKATINGQTVKGMITNIKKSIDWWCDTNAFISPERFNSSQQVMKPSVAVRTEQYRGIILKNDNGKDNQWYAFVRGQLVKGDLISIKKYLDKVVVF</sequence>
<name>A0A1T4R9J4_9GAMM</name>
<evidence type="ECO:0008006" key="3">
    <source>
        <dbReference type="Google" id="ProtNLM"/>
    </source>
</evidence>
<evidence type="ECO:0000313" key="1">
    <source>
        <dbReference type="EMBL" id="SKA12684.1"/>
    </source>
</evidence>
<evidence type="ECO:0000313" key="2">
    <source>
        <dbReference type="Proteomes" id="UP000191116"/>
    </source>
</evidence>
<dbReference type="RefSeq" id="WP_235866916.1">
    <property type="nucleotide sequence ID" value="NZ_AP024855.1"/>
</dbReference>
<accession>A0A1T4R9J4</accession>
<organism evidence="1 2">
    <name type="scientific">Photobacterium toruni</name>
    <dbReference type="NCBI Taxonomy" id="1935446"/>
    <lineage>
        <taxon>Bacteria</taxon>
        <taxon>Pseudomonadati</taxon>
        <taxon>Pseudomonadota</taxon>
        <taxon>Gammaproteobacteria</taxon>
        <taxon>Vibrionales</taxon>
        <taxon>Vibrionaceae</taxon>
        <taxon>Photobacterium</taxon>
    </lineage>
</organism>
<dbReference type="EMBL" id="FUWP01000004">
    <property type="protein sequence ID" value="SKA12684.1"/>
    <property type="molecule type" value="Genomic_DNA"/>
</dbReference>
<dbReference type="InterPro" id="IPR021753">
    <property type="entry name" value="DUF3319"/>
</dbReference>
<dbReference type="Pfam" id="PF11782">
    <property type="entry name" value="DUF3319"/>
    <property type="match status" value="1"/>
</dbReference>
<proteinExistence type="predicted"/>